<dbReference type="GO" id="GO:0044209">
    <property type="term" value="P:AMP salvage"/>
    <property type="evidence" value="ECO:0007669"/>
    <property type="project" value="UniProtKB-UniRule"/>
</dbReference>
<comment type="function">
    <text evidence="13">ATP dependent phosphorylation of adenosine and other related nucleoside analogs to monophosphate derivatives.</text>
</comment>
<evidence type="ECO:0000256" key="4">
    <source>
        <dbReference type="ARBA" id="ARBA00022679"/>
    </source>
</evidence>
<dbReference type="RefSeq" id="XP_002424345.1">
    <property type="nucleotide sequence ID" value="XM_002424300.1"/>
</dbReference>
<evidence type="ECO:0000256" key="5">
    <source>
        <dbReference type="ARBA" id="ARBA00022726"/>
    </source>
</evidence>
<keyword evidence="6 13" id="KW-0547">Nucleotide-binding</keyword>
<dbReference type="InterPro" id="IPR002173">
    <property type="entry name" value="Carboh/pur_kinase_PfkB_CS"/>
</dbReference>
<dbReference type="Gene3D" id="3.30.1110.10">
    <property type="match status" value="1"/>
</dbReference>
<dbReference type="OMA" id="RTMCTYL"/>
<dbReference type="Pfam" id="PF00294">
    <property type="entry name" value="PfkB"/>
    <property type="match status" value="1"/>
</dbReference>
<evidence type="ECO:0000256" key="8">
    <source>
        <dbReference type="ARBA" id="ARBA00022840"/>
    </source>
</evidence>
<dbReference type="GeneID" id="8239360"/>
<dbReference type="AlphaFoldDB" id="E0VE01"/>
<evidence type="ECO:0000313" key="16">
    <source>
        <dbReference type="EnsemblMetazoa" id="PHUM127280-PA"/>
    </source>
</evidence>
<evidence type="ECO:0000256" key="9">
    <source>
        <dbReference type="ARBA" id="ARBA00022842"/>
    </source>
</evidence>
<comment type="subunit">
    <text evidence="13">Monomer.</text>
</comment>
<comment type="subcellular location">
    <subcellularLocation>
        <location evidence="13">Nucleus</location>
    </subcellularLocation>
</comment>
<comment type="cofactor">
    <cofactor evidence="13">
        <name>Mg(2+)</name>
        <dbReference type="ChEBI" id="CHEBI:18420"/>
    </cofactor>
    <text evidence="13">Binds 3 Mg(2+) ions per subunit.</text>
</comment>
<dbReference type="Gene3D" id="3.40.1190.20">
    <property type="match status" value="1"/>
</dbReference>
<feature type="domain" description="Carbohydrate kinase PfkB" evidence="14">
    <location>
        <begin position="71"/>
        <end position="365"/>
    </location>
</feature>
<organism>
    <name type="scientific">Pediculus humanus subsp. corporis</name>
    <name type="common">Body louse</name>
    <dbReference type="NCBI Taxonomy" id="121224"/>
    <lineage>
        <taxon>Eukaryota</taxon>
        <taxon>Metazoa</taxon>
        <taxon>Ecdysozoa</taxon>
        <taxon>Arthropoda</taxon>
        <taxon>Hexapoda</taxon>
        <taxon>Insecta</taxon>
        <taxon>Pterygota</taxon>
        <taxon>Neoptera</taxon>
        <taxon>Paraneoptera</taxon>
        <taxon>Psocodea</taxon>
        <taxon>Troctomorpha</taxon>
        <taxon>Phthiraptera</taxon>
        <taxon>Anoplura</taxon>
        <taxon>Pediculidae</taxon>
        <taxon>Pediculus</taxon>
    </lineage>
</organism>
<dbReference type="EMBL" id="AAZO01001489">
    <property type="status" value="NOT_ANNOTATED_CDS"/>
    <property type="molecule type" value="Genomic_DNA"/>
</dbReference>
<dbReference type="EMBL" id="DS235088">
    <property type="protein sequence ID" value="EEB11607.1"/>
    <property type="molecule type" value="Genomic_DNA"/>
</dbReference>
<dbReference type="InterPro" id="IPR029056">
    <property type="entry name" value="Ribokinase-like"/>
</dbReference>
<dbReference type="GO" id="GO:0005829">
    <property type="term" value="C:cytosol"/>
    <property type="evidence" value="ECO:0007669"/>
    <property type="project" value="TreeGrafter"/>
</dbReference>
<keyword evidence="7 13" id="KW-0418">Kinase</keyword>
<dbReference type="FunFam" id="3.40.1190.20:FF:000076">
    <property type="entry name" value="Adenosine kinase"/>
    <property type="match status" value="1"/>
</dbReference>
<dbReference type="CTD" id="8239360"/>
<dbReference type="GO" id="GO:0005524">
    <property type="term" value="F:ATP binding"/>
    <property type="evidence" value="ECO:0007669"/>
    <property type="project" value="UniProtKB-UniRule"/>
</dbReference>
<gene>
    <name evidence="16" type="primary">8239360</name>
    <name evidence="15" type="ORF">Phum_PHUM127280</name>
</gene>
<name>E0VE01_PEDHC</name>
<dbReference type="eggNOG" id="KOG2854">
    <property type="taxonomic scope" value="Eukaryota"/>
</dbReference>
<dbReference type="GO" id="GO:0004001">
    <property type="term" value="F:adenosine kinase activity"/>
    <property type="evidence" value="ECO:0007669"/>
    <property type="project" value="UniProtKB-UniRule"/>
</dbReference>
<comment type="pathway">
    <text evidence="1 13">Purine metabolism; AMP biosynthesis via salvage pathway; AMP from adenosine: step 1/1.</text>
</comment>
<reference evidence="15" key="1">
    <citation type="submission" date="2007-04" db="EMBL/GenBank/DDBJ databases">
        <title>Annotation of Pediculus humanus corporis strain USDA.</title>
        <authorList>
            <person name="Kirkness E."/>
            <person name="Hannick L."/>
            <person name="Hass B."/>
            <person name="Bruggner R."/>
            <person name="Lawson D."/>
            <person name="Bidwell S."/>
            <person name="Joardar V."/>
            <person name="Caler E."/>
            <person name="Walenz B."/>
            <person name="Inman J."/>
            <person name="Schobel S."/>
            <person name="Galinsky K."/>
            <person name="Amedeo P."/>
            <person name="Strausberg R."/>
        </authorList>
    </citation>
    <scope>NUCLEOTIDE SEQUENCE</scope>
    <source>
        <strain evidence="15">USDA</strain>
    </source>
</reference>
<evidence type="ECO:0000256" key="11">
    <source>
        <dbReference type="ARBA" id="ARBA00068771"/>
    </source>
</evidence>
<protein>
    <recommendedName>
        <fullName evidence="11 13">Adenosine kinase</fullName>
        <shortName evidence="13">AK</shortName>
        <ecNumber evidence="3 13">2.7.1.20</ecNumber>
    </recommendedName>
    <alternativeName>
        <fullName evidence="13">Adenosine 5'-phosphotransferase</fullName>
    </alternativeName>
</protein>
<evidence type="ECO:0000256" key="12">
    <source>
        <dbReference type="PIRSR" id="PIRSR601805-1"/>
    </source>
</evidence>
<dbReference type="GO" id="GO:0005634">
    <property type="term" value="C:nucleus"/>
    <property type="evidence" value="ECO:0007669"/>
    <property type="project" value="UniProtKB-SubCell"/>
</dbReference>
<evidence type="ECO:0000259" key="14">
    <source>
        <dbReference type="Pfam" id="PF00294"/>
    </source>
</evidence>
<accession>E0VE01</accession>
<dbReference type="UniPathway" id="UPA00588">
    <property type="reaction ID" value="UER00659"/>
</dbReference>
<dbReference type="GO" id="GO:0006166">
    <property type="term" value="P:purine ribonucleoside salvage"/>
    <property type="evidence" value="ECO:0007669"/>
    <property type="project" value="UniProtKB-KW"/>
</dbReference>
<dbReference type="EnsemblMetazoa" id="PHUM127280-RA">
    <property type="protein sequence ID" value="PHUM127280-PA"/>
    <property type="gene ID" value="PHUM127280"/>
</dbReference>
<evidence type="ECO:0000256" key="10">
    <source>
        <dbReference type="ARBA" id="ARBA00051362"/>
    </source>
</evidence>
<evidence type="ECO:0000256" key="3">
    <source>
        <dbReference type="ARBA" id="ARBA00012119"/>
    </source>
</evidence>
<comment type="similarity">
    <text evidence="2 13">Belongs to the carbohydrate kinase PfkB family.</text>
</comment>
<evidence type="ECO:0000256" key="7">
    <source>
        <dbReference type="ARBA" id="ARBA00022777"/>
    </source>
</evidence>
<feature type="active site" description="Proton acceptor" evidence="12">
    <location>
        <position position="326"/>
    </location>
</feature>
<evidence type="ECO:0000256" key="6">
    <source>
        <dbReference type="ARBA" id="ARBA00022741"/>
    </source>
</evidence>
<dbReference type="KEGG" id="phu:Phum_PHUM127280"/>
<evidence type="ECO:0000256" key="2">
    <source>
        <dbReference type="ARBA" id="ARBA00010688"/>
    </source>
</evidence>
<dbReference type="FunCoup" id="E0VE01">
    <property type="interactions" value="1208"/>
</dbReference>
<dbReference type="HOGENOM" id="CLU_045832_0_0_1"/>
<reference evidence="15" key="2">
    <citation type="submission" date="2007-04" db="EMBL/GenBank/DDBJ databases">
        <title>The genome of the human body louse.</title>
        <authorList>
            <consortium name="The Human Body Louse Genome Consortium"/>
            <person name="Kirkness E."/>
            <person name="Walenz B."/>
            <person name="Hass B."/>
            <person name="Bruggner R."/>
            <person name="Strausberg R."/>
        </authorList>
    </citation>
    <scope>NUCLEOTIDE SEQUENCE</scope>
    <source>
        <strain evidence="15">USDA</strain>
    </source>
</reference>
<dbReference type="GO" id="GO:0006144">
    <property type="term" value="P:purine nucleobase metabolic process"/>
    <property type="evidence" value="ECO:0007669"/>
    <property type="project" value="TreeGrafter"/>
</dbReference>
<evidence type="ECO:0000256" key="1">
    <source>
        <dbReference type="ARBA" id="ARBA00004801"/>
    </source>
</evidence>
<dbReference type="STRING" id="121224.E0VE01"/>
<evidence type="ECO:0000313" key="17">
    <source>
        <dbReference type="Proteomes" id="UP000009046"/>
    </source>
</evidence>
<dbReference type="PANTHER" id="PTHR45769">
    <property type="entry name" value="ADENOSINE KINASE"/>
    <property type="match status" value="1"/>
</dbReference>
<sequence>MPLFDSIGHFLRRPYSFLFLKKIRFTILGLGGYRILGVGNPLLDLTVNGDAELLKKYKLEANNAVLANMFQKSMYKHLMKNYNVQLSAGGSVQNSLRVCQWILKTPHTCVFMGSVGTDKYSEMLKETAENDGVKVIYQYQKKIPTGTCAAIITTHEGNKRSLCANLAAAEKFTIQHILKPENFKIVEKVEMYYISGFFITVSPETIYKIGEVASTQNKVFCMNLSAPFICTKYKETLIKSLFYADIVFGNVTEAQAIAKGKFNTNSMKEIAIEISNLPKSNQKRKRIVVITNGPLPVLYVKDNEVKEVAVPPVPDEIITDTNGAGDAFTGGFISQFLIGKDIEKCIQCGNWAASIVIQNNGCTYNKDLTYSG</sequence>
<evidence type="ECO:0000256" key="13">
    <source>
        <dbReference type="RuleBase" id="RU368116"/>
    </source>
</evidence>
<dbReference type="PROSITE" id="PS00584">
    <property type="entry name" value="PFKB_KINASES_2"/>
    <property type="match status" value="1"/>
</dbReference>
<dbReference type="InterPro" id="IPR011611">
    <property type="entry name" value="PfkB_dom"/>
</dbReference>
<dbReference type="PRINTS" id="PR00989">
    <property type="entry name" value="ADENOKINASE"/>
</dbReference>
<proteinExistence type="inferred from homology"/>
<dbReference type="EC" id="2.7.1.20" evidence="3 13"/>
<comment type="catalytic activity">
    <reaction evidence="10 13">
        <text>adenosine + ATP = AMP + ADP + H(+)</text>
        <dbReference type="Rhea" id="RHEA:20824"/>
        <dbReference type="ChEBI" id="CHEBI:15378"/>
        <dbReference type="ChEBI" id="CHEBI:16335"/>
        <dbReference type="ChEBI" id="CHEBI:30616"/>
        <dbReference type="ChEBI" id="CHEBI:456215"/>
        <dbReference type="ChEBI" id="CHEBI:456216"/>
        <dbReference type="EC" id="2.7.1.20"/>
    </reaction>
</comment>
<keyword evidence="17" id="KW-1185">Reference proteome</keyword>
<dbReference type="PANTHER" id="PTHR45769:SF3">
    <property type="entry name" value="ADENOSINE KINASE"/>
    <property type="match status" value="1"/>
</dbReference>
<dbReference type="Proteomes" id="UP000009046">
    <property type="component" value="Unassembled WGS sequence"/>
</dbReference>
<reference evidence="16" key="3">
    <citation type="submission" date="2021-02" db="UniProtKB">
        <authorList>
            <consortium name="EnsemblMetazoa"/>
        </authorList>
    </citation>
    <scope>IDENTIFICATION</scope>
    <source>
        <strain evidence="16">USDA</strain>
    </source>
</reference>
<dbReference type="VEuPathDB" id="VectorBase:PHUM127280"/>
<keyword evidence="9 13" id="KW-0460">Magnesium</keyword>
<keyword evidence="8 13" id="KW-0067">ATP-binding</keyword>
<dbReference type="SUPFAM" id="SSF53613">
    <property type="entry name" value="Ribokinase-like"/>
    <property type="match status" value="1"/>
</dbReference>
<dbReference type="CDD" id="cd01168">
    <property type="entry name" value="adenosine_kinase"/>
    <property type="match status" value="1"/>
</dbReference>
<dbReference type="OrthoDB" id="432447at2759"/>
<keyword evidence="5 13" id="KW-0660">Purine salvage</keyword>
<dbReference type="InParanoid" id="E0VE01"/>
<evidence type="ECO:0000313" key="15">
    <source>
        <dbReference type="EMBL" id="EEB11607.1"/>
    </source>
</evidence>
<keyword evidence="4 13" id="KW-0808">Transferase</keyword>
<keyword evidence="13" id="KW-0539">Nucleus</keyword>
<dbReference type="InterPro" id="IPR001805">
    <property type="entry name" value="Adenokinase"/>
</dbReference>